<dbReference type="SUPFAM" id="SSF53474">
    <property type="entry name" value="alpha/beta-Hydrolases"/>
    <property type="match status" value="1"/>
</dbReference>
<proteinExistence type="predicted"/>
<dbReference type="GO" id="GO:0016787">
    <property type="term" value="F:hydrolase activity"/>
    <property type="evidence" value="ECO:0007669"/>
    <property type="project" value="UniProtKB-KW"/>
</dbReference>
<keyword evidence="3" id="KW-1185">Reference proteome</keyword>
<evidence type="ECO:0000313" key="3">
    <source>
        <dbReference type="Proteomes" id="UP000290365"/>
    </source>
</evidence>
<dbReference type="Gene3D" id="3.40.50.1820">
    <property type="entry name" value="alpha/beta hydrolase"/>
    <property type="match status" value="1"/>
</dbReference>
<gene>
    <name evidence="2" type="ORF">EPA93_05555</name>
</gene>
<organism evidence="2 3">
    <name type="scientific">Ktedonosporobacter rubrisoli</name>
    <dbReference type="NCBI Taxonomy" id="2509675"/>
    <lineage>
        <taxon>Bacteria</taxon>
        <taxon>Bacillati</taxon>
        <taxon>Chloroflexota</taxon>
        <taxon>Ktedonobacteria</taxon>
        <taxon>Ktedonobacterales</taxon>
        <taxon>Ktedonosporobacteraceae</taxon>
        <taxon>Ktedonosporobacter</taxon>
    </lineage>
</organism>
<dbReference type="InterPro" id="IPR000073">
    <property type="entry name" value="AB_hydrolase_1"/>
</dbReference>
<accession>A0A4P6JK05</accession>
<dbReference type="AlphaFoldDB" id="A0A4P6JK05"/>
<evidence type="ECO:0000313" key="2">
    <source>
        <dbReference type="EMBL" id="QBD75497.1"/>
    </source>
</evidence>
<dbReference type="Pfam" id="PF12697">
    <property type="entry name" value="Abhydrolase_6"/>
    <property type="match status" value="1"/>
</dbReference>
<feature type="domain" description="AB hydrolase-1" evidence="1">
    <location>
        <begin position="149"/>
        <end position="355"/>
    </location>
</feature>
<reference evidence="2 3" key="1">
    <citation type="submission" date="2019-01" db="EMBL/GenBank/DDBJ databases">
        <title>Ktedonosporobacter rubrisoli SCAWS-G2.</title>
        <authorList>
            <person name="Huang Y."/>
            <person name="Yan B."/>
        </authorList>
    </citation>
    <scope>NUCLEOTIDE SEQUENCE [LARGE SCALE GENOMIC DNA]</scope>
    <source>
        <strain evidence="2 3">SCAWS-G2</strain>
    </source>
</reference>
<dbReference type="Proteomes" id="UP000290365">
    <property type="component" value="Chromosome"/>
</dbReference>
<dbReference type="EMBL" id="CP035758">
    <property type="protein sequence ID" value="QBD75497.1"/>
    <property type="molecule type" value="Genomic_DNA"/>
</dbReference>
<evidence type="ECO:0000259" key="1">
    <source>
        <dbReference type="Pfam" id="PF12697"/>
    </source>
</evidence>
<protein>
    <submittedName>
        <fullName evidence="2">Alpha/beta fold hydrolase</fullName>
    </submittedName>
</protein>
<name>A0A4P6JK05_KTERU</name>
<dbReference type="KEGG" id="kbs:EPA93_05555"/>
<keyword evidence="2" id="KW-0378">Hydrolase</keyword>
<dbReference type="InterPro" id="IPR029058">
    <property type="entry name" value="AB_hydrolase_fold"/>
</dbReference>
<dbReference type="RefSeq" id="WP_129886095.1">
    <property type="nucleotide sequence ID" value="NZ_CP035758.1"/>
</dbReference>
<sequence>MTTLIIIFMLVLLLLCILCLGLTAWLASTGLRVKAARPPVLLPVLAVAPETVTLPRLPKTSVDGISGLAWQDNFAVLGEVVALEAQSVTRRIIQASQLPEPGSQVRWNKFVYHGDPQSALGLTFEEVRVPGPLGELAAWQLAGQRETWLVLVHGFHATREEALRALPTIARQGFPALVLSYRNDPGAPCSPDQLYHLGDTEWQDVEAGVRYALAQGARDVIVFGWSMGGSIVETFLHRSAYAAQVRAVILDSPILNWQRVLQAQLSLLHLPRWLGSILRMMVEWRAQISFAKLNYEHPSANEREIPTLLLHSTADALVPVTSSDIFARTHSTCVTYRRMEEAEHTLLWNLDPQAYENDLAAFLQRMCAPQASLRNE</sequence>
<dbReference type="OrthoDB" id="9776685at2"/>